<dbReference type="PROSITE" id="PS51257">
    <property type="entry name" value="PROKAR_LIPOPROTEIN"/>
    <property type="match status" value="1"/>
</dbReference>
<keyword evidence="5 7" id="KW-1133">Transmembrane helix</keyword>
<comment type="subcellular location">
    <subcellularLocation>
        <location evidence="7">Cell membrane</location>
        <topology evidence="7">Multi-pass membrane protein</topology>
    </subcellularLocation>
</comment>
<organism evidence="9 10">
    <name type="scientific">Virgisporangium aliadipatigenens</name>
    <dbReference type="NCBI Taxonomy" id="741659"/>
    <lineage>
        <taxon>Bacteria</taxon>
        <taxon>Bacillati</taxon>
        <taxon>Actinomycetota</taxon>
        <taxon>Actinomycetes</taxon>
        <taxon>Micromonosporales</taxon>
        <taxon>Micromonosporaceae</taxon>
        <taxon>Virgisporangium</taxon>
    </lineage>
</organism>
<feature type="transmembrane region" description="Helical" evidence="7">
    <location>
        <begin position="200"/>
        <end position="218"/>
    </location>
</feature>
<dbReference type="PROSITE" id="PS01311">
    <property type="entry name" value="LGT"/>
    <property type="match status" value="1"/>
</dbReference>
<comment type="similarity">
    <text evidence="1 7">Belongs to the Lgt family.</text>
</comment>
<evidence type="ECO:0000256" key="8">
    <source>
        <dbReference type="SAM" id="MobiDB-lite"/>
    </source>
</evidence>
<evidence type="ECO:0000256" key="3">
    <source>
        <dbReference type="ARBA" id="ARBA00022679"/>
    </source>
</evidence>
<evidence type="ECO:0000256" key="1">
    <source>
        <dbReference type="ARBA" id="ARBA00007150"/>
    </source>
</evidence>
<evidence type="ECO:0000313" key="9">
    <source>
        <dbReference type="EMBL" id="GIJ52034.1"/>
    </source>
</evidence>
<dbReference type="Proteomes" id="UP000619260">
    <property type="component" value="Unassembled WGS sequence"/>
</dbReference>
<dbReference type="GO" id="GO:0008961">
    <property type="term" value="F:phosphatidylglycerol-prolipoprotein diacylglyceryl transferase activity"/>
    <property type="evidence" value="ECO:0007669"/>
    <property type="project" value="UniProtKB-UniRule"/>
</dbReference>
<comment type="caution">
    <text evidence="7">Lacks conserved residue(s) required for the propagation of feature annotation.</text>
</comment>
<feature type="transmembrane region" description="Helical" evidence="7">
    <location>
        <begin position="31"/>
        <end position="51"/>
    </location>
</feature>
<dbReference type="GO" id="GO:0005886">
    <property type="term" value="C:plasma membrane"/>
    <property type="evidence" value="ECO:0007669"/>
    <property type="project" value="UniProtKB-SubCell"/>
</dbReference>
<gene>
    <name evidence="9" type="primary">lgt1</name>
    <name evidence="7" type="synonym">lgt</name>
    <name evidence="9" type="ORF">Val02_89200</name>
</gene>
<evidence type="ECO:0000256" key="7">
    <source>
        <dbReference type="HAMAP-Rule" id="MF_01147"/>
    </source>
</evidence>
<keyword evidence="2 7" id="KW-1003">Cell membrane</keyword>
<dbReference type="InterPro" id="IPR001640">
    <property type="entry name" value="Lgt"/>
</dbReference>
<accession>A0A8J3YUP9</accession>
<comment type="catalytic activity">
    <reaction evidence="7">
        <text>L-cysteinyl-[prolipoprotein] + a 1,2-diacyl-sn-glycero-3-phospho-(1'-sn-glycerol) = an S-1,2-diacyl-sn-glyceryl-L-cysteinyl-[prolipoprotein] + sn-glycerol 1-phosphate + H(+)</text>
        <dbReference type="Rhea" id="RHEA:56712"/>
        <dbReference type="Rhea" id="RHEA-COMP:14679"/>
        <dbReference type="Rhea" id="RHEA-COMP:14680"/>
        <dbReference type="ChEBI" id="CHEBI:15378"/>
        <dbReference type="ChEBI" id="CHEBI:29950"/>
        <dbReference type="ChEBI" id="CHEBI:57685"/>
        <dbReference type="ChEBI" id="CHEBI:64716"/>
        <dbReference type="ChEBI" id="CHEBI:140658"/>
        <dbReference type="EC" id="2.5.1.145"/>
    </reaction>
</comment>
<evidence type="ECO:0000256" key="2">
    <source>
        <dbReference type="ARBA" id="ARBA00022475"/>
    </source>
</evidence>
<feature type="binding site" evidence="7">
    <location>
        <position position="121"/>
    </location>
    <ligand>
        <name>a 1,2-diacyl-sn-glycero-3-phospho-(1'-sn-glycerol)</name>
        <dbReference type="ChEBI" id="CHEBI:64716"/>
    </ligand>
</feature>
<evidence type="ECO:0000256" key="5">
    <source>
        <dbReference type="ARBA" id="ARBA00022989"/>
    </source>
</evidence>
<keyword evidence="10" id="KW-1185">Reference proteome</keyword>
<dbReference type="PANTHER" id="PTHR30589:SF0">
    <property type="entry name" value="PHOSPHATIDYLGLYCEROL--PROLIPOPROTEIN DIACYLGLYCERYL TRANSFERASE"/>
    <property type="match status" value="1"/>
</dbReference>
<dbReference type="EC" id="2.5.1.145" evidence="7"/>
<comment type="pathway">
    <text evidence="7">Protein modification; lipoprotein biosynthesis (diacylglyceryl transfer).</text>
</comment>
<name>A0A8J3YUP9_9ACTN</name>
<feature type="transmembrane region" description="Helical" evidence="7">
    <location>
        <begin position="72"/>
        <end position="94"/>
    </location>
</feature>
<proteinExistence type="inferred from homology"/>
<protein>
    <recommendedName>
        <fullName evidence="7">Phosphatidylglycerol--prolipoprotein diacylglyceryl transferase</fullName>
        <ecNumber evidence="7">2.5.1.145</ecNumber>
    </recommendedName>
</protein>
<dbReference type="PANTHER" id="PTHR30589">
    <property type="entry name" value="PROLIPOPROTEIN DIACYLGLYCERYL TRANSFERASE"/>
    <property type="match status" value="1"/>
</dbReference>
<dbReference type="HAMAP" id="MF_01147">
    <property type="entry name" value="Lgt"/>
    <property type="match status" value="1"/>
</dbReference>
<evidence type="ECO:0000256" key="4">
    <source>
        <dbReference type="ARBA" id="ARBA00022692"/>
    </source>
</evidence>
<evidence type="ECO:0000256" key="6">
    <source>
        <dbReference type="ARBA" id="ARBA00023136"/>
    </source>
</evidence>
<keyword evidence="3 7" id="KW-0808">Transferase</keyword>
<dbReference type="NCBIfam" id="TIGR00544">
    <property type="entry name" value="lgt"/>
    <property type="match status" value="1"/>
</dbReference>
<feature type="transmembrane region" description="Helical" evidence="7">
    <location>
        <begin position="230"/>
        <end position="247"/>
    </location>
</feature>
<dbReference type="UniPathway" id="UPA00664"/>
<feature type="region of interest" description="Disordered" evidence="8">
    <location>
        <begin position="267"/>
        <end position="362"/>
    </location>
</feature>
<keyword evidence="6 7" id="KW-0472">Membrane</keyword>
<dbReference type="GO" id="GO:0042158">
    <property type="term" value="P:lipoprotein biosynthetic process"/>
    <property type="evidence" value="ECO:0007669"/>
    <property type="project" value="UniProtKB-UniRule"/>
</dbReference>
<dbReference type="EMBL" id="BOPF01000062">
    <property type="protein sequence ID" value="GIJ52034.1"/>
    <property type="molecule type" value="Genomic_DNA"/>
</dbReference>
<feature type="compositionally biased region" description="Basic and acidic residues" evidence="8">
    <location>
        <begin position="291"/>
        <end position="300"/>
    </location>
</feature>
<comment type="function">
    <text evidence="7">Catalyzes the transfer of the diacylglyceryl group from phosphatidylglycerol to the sulfhydryl group of the N-terminal cysteine of a prolipoprotein, the first step in the formation of mature lipoproteins.</text>
</comment>
<feature type="compositionally biased region" description="Low complexity" evidence="8">
    <location>
        <begin position="279"/>
        <end position="290"/>
    </location>
</feature>
<evidence type="ECO:0000313" key="10">
    <source>
        <dbReference type="Proteomes" id="UP000619260"/>
    </source>
</evidence>
<comment type="caution">
    <text evidence="9">The sequence shown here is derived from an EMBL/GenBank/DDBJ whole genome shotgun (WGS) entry which is preliminary data.</text>
</comment>
<reference evidence="9" key="1">
    <citation type="submission" date="2021-01" db="EMBL/GenBank/DDBJ databases">
        <title>Whole genome shotgun sequence of Virgisporangium aliadipatigenens NBRC 105644.</title>
        <authorList>
            <person name="Komaki H."/>
            <person name="Tamura T."/>
        </authorList>
    </citation>
    <scope>NUCLEOTIDE SEQUENCE</scope>
    <source>
        <strain evidence="9">NBRC 105644</strain>
    </source>
</reference>
<keyword evidence="4 7" id="KW-0812">Transmembrane</keyword>
<sequence>MRAYALCIILGIVAACVVTEIRMRRRGAPPSLVLDIAVWGVPAGIIGARIYHVITSPAHYFGEGGEPIRALYIWEGGLGIWGAVAGGAVGAWIACRRLGVPLPFLADCLAPGLPLAQGIGRWGNWFNNELYGGPTDVPWALKIYDFDTSRGEAKLDALGEPDLLGEYHPTFLYESVWDIGVAVLVWQLDKRFKFGRGRAFALYVMAYCVGRFWIEAMRTDEASHFLGMRLNNWTSIVVFVGALIYFLRAKGPRQRLVVAEDGTITAVDPGDPRAAAVTPADSATSSAGSSADRDADRDDAGDAGPDAGRDEPARVGAPDEESAAAADHGSDAPEVPPATTDHTPFRRPQSGGDVADDAEAKP</sequence>
<dbReference type="AlphaFoldDB" id="A0A8J3YUP9"/>
<dbReference type="Pfam" id="PF01790">
    <property type="entry name" value="LGT"/>
    <property type="match status" value="1"/>
</dbReference>